<proteinExistence type="predicted"/>
<sequence length="221" mass="23975">MTALRSVFRLAPSPLQGERPASDWSKPGTYTCACCGLAAPGTGSQWSADRADLIVCPVCALLHETSRASLDLEATAIWWPASWAPLTQSRLLHLVGQAHRRLWHALAGEAQGAAAAWSQALASLTEPSLATSLPAATHDPLVFLRFLRQRREEATRRLGTASLRHITTAMLLCDPGDRAAQDNLSELRSHLLLLPEGRLFSHGHDVYPQYLAHAHGLPSSN</sequence>
<dbReference type="EMBL" id="WOTH01000032">
    <property type="protein sequence ID" value="NHO54755.1"/>
    <property type="molecule type" value="Genomic_DNA"/>
</dbReference>
<keyword evidence="2" id="KW-1185">Reference proteome</keyword>
<protein>
    <submittedName>
        <fullName evidence="1">Uncharacterized protein</fullName>
    </submittedName>
</protein>
<comment type="caution">
    <text evidence="1">The sequence shown here is derived from an EMBL/GenBank/DDBJ whole genome shotgun (WGS) entry which is preliminary data.</text>
</comment>
<organism evidence="1 2">
    <name type="scientific">Acetobacter estunensis</name>
    <dbReference type="NCBI Taxonomy" id="104097"/>
    <lineage>
        <taxon>Bacteria</taxon>
        <taxon>Pseudomonadati</taxon>
        <taxon>Pseudomonadota</taxon>
        <taxon>Alphaproteobacteria</taxon>
        <taxon>Acetobacterales</taxon>
        <taxon>Acetobacteraceae</taxon>
        <taxon>Acetobacter</taxon>
    </lineage>
</organism>
<name>A0A967B6J0_9PROT</name>
<reference evidence="1" key="1">
    <citation type="submission" date="2019-11" db="EMBL/GenBank/DDBJ databases">
        <title>Description of new Acetobacter species.</title>
        <authorList>
            <person name="Cleenwerck I."/>
            <person name="Sombolestani A.S."/>
        </authorList>
    </citation>
    <scope>NUCLEOTIDE SEQUENCE</scope>
    <source>
        <strain evidence="1">LMG 1626</strain>
    </source>
</reference>
<evidence type="ECO:0000313" key="2">
    <source>
        <dbReference type="Proteomes" id="UP000597459"/>
    </source>
</evidence>
<evidence type="ECO:0000313" key="1">
    <source>
        <dbReference type="EMBL" id="NHO54755.1"/>
    </source>
</evidence>
<accession>A0A967B6J0</accession>
<dbReference type="Proteomes" id="UP000597459">
    <property type="component" value="Unassembled WGS sequence"/>
</dbReference>
<gene>
    <name evidence="1" type="ORF">GOB87_12510</name>
</gene>
<dbReference type="AlphaFoldDB" id="A0A967B6J0"/>
<dbReference type="RefSeq" id="WP_166317406.1">
    <property type="nucleotide sequence ID" value="NZ_WOTH01000032.1"/>
</dbReference>